<dbReference type="RefSeq" id="WP_005270332.1">
    <property type="nucleotide sequence ID" value="NZ_KB850194.1"/>
</dbReference>
<dbReference type="InterPro" id="IPR018062">
    <property type="entry name" value="HTH_AraC-typ_CS"/>
</dbReference>
<dbReference type="HOGENOM" id="CLU_1149917_0_0_6"/>
<dbReference type="InterPro" id="IPR020449">
    <property type="entry name" value="Tscrpt_reg_AraC-type_HTH"/>
</dbReference>
<dbReference type="PRINTS" id="PR00032">
    <property type="entry name" value="HTHARAC"/>
</dbReference>
<keyword evidence="3" id="KW-0804">Transcription</keyword>
<evidence type="ECO:0000313" key="6">
    <source>
        <dbReference type="Proteomes" id="UP000013009"/>
    </source>
</evidence>
<sequence>MFDHFPNSEKSLKLHCIEAGNKHLNHAVIFILIDLDVFFTIVKQVSMEHFRFILIYKYEILNQDNLAEDLAVEIKKMMTQLHLEKTYCVFHHGLDEKFKSSLYLMDLLEVITVYKKQEELYLGTFLSLNPVETKQKLDLVEEVGLCIEYFLSEGEPYLSKVAKKMSLKPRALSTKLGNESVDFRVLVKKKRVEEALFLLKNENIKLYEIAYKLGYTECSAFTRAFKNWIGCSPSQFRRYLNSID</sequence>
<dbReference type="InterPro" id="IPR009057">
    <property type="entry name" value="Homeodomain-like_sf"/>
</dbReference>
<protein>
    <recommendedName>
        <fullName evidence="4">HTH araC/xylS-type domain-containing protein</fullName>
    </recommendedName>
</protein>
<keyword evidence="1" id="KW-0805">Transcription regulation</keyword>
<name>N9PR11_9GAMM</name>
<evidence type="ECO:0000256" key="3">
    <source>
        <dbReference type="ARBA" id="ARBA00023163"/>
    </source>
</evidence>
<evidence type="ECO:0000259" key="4">
    <source>
        <dbReference type="PROSITE" id="PS01124"/>
    </source>
</evidence>
<dbReference type="PANTHER" id="PTHR47894:SF4">
    <property type="entry name" value="HTH-TYPE TRANSCRIPTIONAL REGULATOR GADX"/>
    <property type="match status" value="1"/>
</dbReference>
<dbReference type="PROSITE" id="PS00041">
    <property type="entry name" value="HTH_ARAC_FAMILY_1"/>
    <property type="match status" value="1"/>
</dbReference>
<dbReference type="PATRIC" id="fig|1217695.3.peg.679"/>
<organism evidence="5 6">
    <name type="scientific">Acinetobacter colistiniresistens</name>
    <dbReference type="NCBI Taxonomy" id="280145"/>
    <lineage>
        <taxon>Bacteria</taxon>
        <taxon>Pseudomonadati</taxon>
        <taxon>Pseudomonadota</taxon>
        <taxon>Gammaproteobacteria</taxon>
        <taxon>Moraxellales</taxon>
        <taxon>Moraxellaceae</taxon>
        <taxon>Acinetobacter</taxon>
    </lineage>
</organism>
<dbReference type="GO" id="GO:0005829">
    <property type="term" value="C:cytosol"/>
    <property type="evidence" value="ECO:0007669"/>
    <property type="project" value="TreeGrafter"/>
</dbReference>
<keyword evidence="6" id="KW-1185">Reference proteome</keyword>
<dbReference type="EMBL" id="APRZ01000007">
    <property type="protein sequence ID" value="ENX36004.1"/>
    <property type="molecule type" value="Genomic_DNA"/>
</dbReference>
<dbReference type="SMART" id="SM00342">
    <property type="entry name" value="HTH_ARAC"/>
    <property type="match status" value="1"/>
</dbReference>
<dbReference type="SUPFAM" id="SSF46689">
    <property type="entry name" value="Homeodomain-like"/>
    <property type="match status" value="1"/>
</dbReference>
<comment type="caution">
    <text evidence="5">The sequence shown here is derived from an EMBL/GenBank/DDBJ whole genome shotgun (WGS) entry which is preliminary data.</text>
</comment>
<evidence type="ECO:0000313" key="5">
    <source>
        <dbReference type="EMBL" id="ENX36004.1"/>
    </source>
</evidence>
<keyword evidence="2" id="KW-0238">DNA-binding</keyword>
<dbReference type="OrthoDB" id="5582699at2"/>
<accession>N9PR11</accession>
<dbReference type="GO" id="GO:0000976">
    <property type="term" value="F:transcription cis-regulatory region binding"/>
    <property type="evidence" value="ECO:0007669"/>
    <property type="project" value="TreeGrafter"/>
</dbReference>
<dbReference type="Gene3D" id="1.10.10.60">
    <property type="entry name" value="Homeodomain-like"/>
    <property type="match status" value="1"/>
</dbReference>
<dbReference type="Proteomes" id="UP000013009">
    <property type="component" value="Unassembled WGS sequence"/>
</dbReference>
<gene>
    <name evidence="5" type="ORF">F889_00703</name>
</gene>
<dbReference type="AlphaFoldDB" id="N9PR11"/>
<dbReference type="PANTHER" id="PTHR47894">
    <property type="entry name" value="HTH-TYPE TRANSCRIPTIONAL REGULATOR GADX"/>
    <property type="match status" value="1"/>
</dbReference>
<feature type="domain" description="HTH araC/xylS-type" evidence="4">
    <location>
        <begin position="141"/>
        <end position="239"/>
    </location>
</feature>
<dbReference type="Pfam" id="PF12833">
    <property type="entry name" value="HTH_18"/>
    <property type="match status" value="1"/>
</dbReference>
<dbReference type="GO" id="GO:0003700">
    <property type="term" value="F:DNA-binding transcription factor activity"/>
    <property type="evidence" value="ECO:0007669"/>
    <property type="project" value="InterPro"/>
</dbReference>
<reference evidence="5 6" key="1">
    <citation type="submission" date="2013-02" db="EMBL/GenBank/DDBJ databases">
        <title>The Genome Sequence of Acinetobacter sp. NIPH 1859.</title>
        <authorList>
            <consortium name="The Broad Institute Genome Sequencing Platform"/>
            <consortium name="The Broad Institute Genome Sequencing Center for Infectious Disease"/>
            <person name="Cerqueira G."/>
            <person name="Feldgarden M."/>
            <person name="Courvalin P."/>
            <person name="Perichon B."/>
            <person name="Grillot-Courvalin C."/>
            <person name="Clermont D."/>
            <person name="Rocha E."/>
            <person name="Yoon E.-J."/>
            <person name="Nemec A."/>
            <person name="Walker B."/>
            <person name="Young S.K."/>
            <person name="Zeng Q."/>
            <person name="Gargeya S."/>
            <person name="Fitzgerald M."/>
            <person name="Haas B."/>
            <person name="Abouelleil A."/>
            <person name="Alvarado L."/>
            <person name="Arachchi H.M."/>
            <person name="Berlin A.M."/>
            <person name="Chapman S.B."/>
            <person name="Dewar J."/>
            <person name="Goldberg J."/>
            <person name="Griggs A."/>
            <person name="Gujja S."/>
            <person name="Hansen M."/>
            <person name="Howarth C."/>
            <person name="Imamovic A."/>
            <person name="Larimer J."/>
            <person name="McCowan C."/>
            <person name="Murphy C."/>
            <person name="Neiman D."/>
            <person name="Pearson M."/>
            <person name="Priest M."/>
            <person name="Roberts A."/>
            <person name="Saif S."/>
            <person name="Shea T."/>
            <person name="Sisk P."/>
            <person name="Sykes S."/>
            <person name="Wortman J."/>
            <person name="Nusbaum C."/>
            <person name="Birren B."/>
        </authorList>
    </citation>
    <scope>NUCLEOTIDE SEQUENCE [LARGE SCALE GENOMIC DNA]</scope>
    <source>
        <strain evidence="5 6">NIPH 1859</strain>
    </source>
</reference>
<dbReference type="PROSITE" id="PS01124">
    <property type="entry name" value="HTH_ARAC_FAMILY_2"/>
    <property type="match status" value="1"/>
</dbReference>
<dbReference type="InterPro" id="IPR018060">
    <property type="entry name" value="HTH_AraC"/>
</dbReference>
<evidence type="ECO:0000256" key="2">
    <source>
        <dbReference type="ARBA" id="ARBA00023125"/>
    </source>
</evidence>
<proteinExistence type="predicted"/>
<evidence type="ECO:0000256" key="1">
    <source>
        <dbReference type="ARBA" id="ARBA00023015"/>
    </source>
</evidence>